<accession>A0A5M6D0P9</accession>
<evidence type="ECO:0000313" key="7">
    <source>
        <dbReference type="Proteomes" id="UP000324479"/>
    </source>
</evidence>
<dbReference type="Pfam" id="PF01915">
    <property type="entry name" value="Glyco_hydro_3_C"/>
    <property type="match status" value="1"/>
</dbReference>
<dbReference type="InterPro" id="IPR044993">
    <property type="entry name" value="BXL"/>
</dbReference>
<dbReference type="EMBL" id="VWOX01000021">
    <property type="protein sequence ID" value="KAA5539179.1"/>
    <property type="molecule type" value="Genomic_DNA"/>
</dbReference>
<organism evidence="6 7">
    <name type="scientific">Roseiconus nitratireducens</name>
    <dbReference type="NCBI Taxonomy" id="2605748"/>
    <lineage>
        <taxon>Bacteria</taxon>
        <taxon>Pseudomonadati</taxon>
        <taxon>Planctomycetota</taxon>
        <taxon>Planctomycetia</taxon>
        <taxon>Pirellulales</taxon>
        <taxon>Pirellulaceae</taxon>
        <taxon>Roseiconus</taxon>
    </lineage>
</organism>
<keyword evidence="3" id="KW-0378">Hydrolase</keyword>
<evidence type="ECO:0000256" key="4">
    <source>
        <dbReference type="SAM" id="SignalP"/>
    </source>
</evidence>
<dbReference type="Pfam" id="PF00933">
    <property type="entry name" value="Glyco_hydro_3"/>
    <property type="match status" value="1"/>
</dbReference>
<dbReference type="RefSeq" id="WP_150079372.1">
    <property type="nucleotide sequence ID" value="NZ_VWOX01000021.1"/>
</dbReference>
<dbReference type="GO" id="GO:0009044">
    <property type="term" value="F:xylan 1,4-beta-xylosidase activity"/>
    <property type="evidence" value="ECO:0007669"/>
    <property type="project" value="InterPro"/>
</dbReference>
<dbReference type="GO" id="GO:0046556">
    <property type="term" value="F:alpha-L-arabinofuranosidase activity"/>
    <property type="evidence" value="ECO:0007669"/>
    <property type="project" value="TreeGrafter"/>
</dbReference>
<proteinExistence type="inferred from homology"/>
<gene>
    <name evidence="6" type="ORF">FYK55_24990</name>
</gene>
<evidence type="ECO:0000259" key="5">
    <source>
        <dbReference type="SMART" id="SM01217"/>
    </source>
</evidence>
<keyword evidence="2 4" id="KW-0732">Signal</keyword>
<feature type="domain" description="Fibronectin type III-like" evidence="5">
    <location>
        <begin position="782"/>
        <end position="852"/>
    </location>
</feature>
<dbReference type="InterPro" id="IPR036881">
    <property type="entry name" value="Glyco_hydro_3_C_sf"/>
</dbReference>
<dbReference type="Gene3D" id="3.20.20.300">
    <property type="entry name" value="Glycoside hydrolase, family 3, N-terminal domain"/>
    <property type="match status" value="1"/>
</dbReference>
<name>A0A5M6D0P9_9BACT</name>
<dbReference type="Gene3D" id="3.40.50.1700">
    <property type="entry name" value="Glycoside hydrolase family 3 C-terminal domain"/>
    <property type="match status" value="1"/>
</dbReference>
<dbReference type="PANTHER" id="PTHR42721">
    <property type="entry name" value="SUGAR HYDROLASE-RELATED"/>
    <property type="match status" value="1"/>
</dbReference>
<dbReference type="InterPro" id="IPR026891">
    <property type="entry name" value="Fn3-like"/>
</dbReference>
<keyword evidence="7" id="KW-1185">Reference proteome</keyword>
<dbReference type="Pfam" id="PF14310">
    <property type="entry name" value="Fn3-like"/>
    <property type="match status" value="1"/>
</dbReference>
<dbReference type="AlphaFoldDB" id="A0A5M6D0P9"/>
<comment type="caution">
    <text evidence="6">The sequence shown here is derived from an EMBL/GenBank/DDBJ whole genome shotgun (WGS) entry which is preliminary data.</text>
</comment>
<reference evidence="6 7" key="1">
    <citation type="submission" date="2019-08" db="EMBL/GenBank/DDBJ databases">
        <authorList>
            <person name="Dhanesh K."/>
            <person name="Kumar G."/>
            <person name="Sasikala C."/>
            <person name="Venkata Ramana C."/>
        </authorList>
    </citation>
    <scope>NUCLEOTIDE SEQUENCE [LARGE SCALE GENOMIC DNA]</scope>
    <source>
        <strain evidence="6 7">JC645</strain>
    </source>
</reference>
<evidence type="ECO:0000256" key="3">
    <source>
        <dbReference type="ARBA" id="ARBA00022801"/>
    </source>
</evidence>
<dbReference type="GO" id="GO:0008422">
    <property type="term" value="F:beta-glucosidase activity"/>
    <property type="evidence" value="ECO:0007669"/>
    <property type="project" value="UniProtKB-ARBA"/>
</dbReference>
<dbReference type="InterPro" id="IPR002772">
    <property type="entry name" value="Glyco_hydro_3_C"/>
</dbReference>
<dbReference type="FunFam" id="2.60.40.10:FF:000495">
    <property type="entry name" value="Periplasmic beta-glucosidase"/>
    <property type="match status" value="1"/>
</dbReference>
<evidence type="ECO:0000313" key="6">
    <source>
        <dbReference type="EMBL" id="KAA5539179.1"/>
    </source>
</evidence>
<dbReference type="SMART" id="SM01217">
    <property type="entry name" value="Fn3_like"/>
    <property type="match status" value="1"/>
</dbReference>
<dbReference type="InterPro" id="IPR013783">
    <property type="entry name" value="Ig-like_fold"/>
</dbReference>
<evidence type="ECO:0000256" key="1">
    <source>
        <dbReference type="ARBA" id="ARBA00005336"/>
    </source>
</evidence>
<feature type="signal peptide" evidence="4">
    <location>
        <begin position="1"/>
        <end position="16"/>
    </location>
</feature>
<feature type="chain" id="PRO_5024366200" description="Fibronectin type III-like domain-containing protein" evidence="4">
    <location>
        <begin position="17"/>
        <end position="873"/>
    </location>
</feature>
<dbReference type="InterPro" id="IPR036962">
    <property type="entry name" value="Glyco_hydro_3_N_sf"/>
</dbReference>
<sequence length="873" mass="96598">MYLRSWVLLFVLFAPAADGDEPDPLSVPLAAEDPVYLKVDAALEDRVADLMGRMTLEEKAIALNHNGPDLERFGLRSDKWNQCLNGVQWDRPTTLFPSCIAMAATWDPELVQRDIARVLSDEARAIYNGWRQNPDVQSQHKGLIYRDPVINIGRNPYWGRNHEAWGEDPCLTGRMGVAYVRGIQGDDPKYLKLAATLKHYAVNNVESERFQLDAKVSPRMLHEYWLPHFRSGVVEGKACSLMASYNAINGTPNNINHWLLTEVLKERWGHDGFVVSDLGGVRTMVEGHEQNRMTYVDAVAASLMAGCDFSDREFQENIPRAVREGKLTEQRLNDALARVLRVRFRLGEFDPAQAVPYSRISPDVIASDAHRAVALRTAQESIVLLQNRGALLPLQSRNLRRVAVIGPLADRVVLNNYNGRHVNLVTPLQGISNHLGGGVEVLHAPGGGVFGRGDQVTTRVDRETGFSDGESVKFESGSIGEFIEFPLRVDQAGEYDLTLHFKSFPSRGRFQASLDGKDVGEAIEMYGANPDYDRTTTIERLSLESGPHRLRFTVAGQSDASQGFTGHFDRVDLAGRSPLSIELEKTDYLTGRSESFEDPIKRAVDIAGEADVAIVFVGTDQSIEQEGRDRRSLGLPGDQLELVQSVVSANPRTVVVLKSAGPLTVPWISQNVPAVLQAWWGGEEGGTAIADVLFGDINPAGRLPHTVYASEDQVPPGDDYDIDCGYTYMYVKGEPLFAFGHGLSYTTFGYENLTAPDDVLPPDGRVQAKIDVTNTGQMAGDEVVQLYVRKLDSQVTRPRLQLRDFRRITLKPSETRTIAFELPVRELAYFDVSQSEFVVEPGAYELMVGCSSSDIRARCGIQVAESAGRPANQ</sequence>
<dbReference type="InterPro" id="IPR017853">
    <property type="entry name" value="GH"/>
</dbReference>
<dbReference type="PRINTS" id="PR00133">
    <property type="entry name" value="GLHYDRLASE3"/>
</dbReference>
<dbReference type="Gene3D" id="2.60.40.10">
    <property type="entry name" value="Immunoglobulins"/>
    <property type="match status" value="1"/>
</dbReference>
<dbReference type="Gene3D" id="2.60.120.380">
    <property type="match status" value="1"/>
</dbReference>
<evidence type="ECO:0000256" key="2">
    <source>
        <dbReference type="ARBA" id="ARBA00022729"/>
    </source>
</evidence>
<protein>
    <recommendedName>
        <fullName evidence="5">Fibronectin type III-like domain-containing protein</fullName>
    </recommendedName>
</protein>
<dbReference type="GO" id="GO:0045493">
    <property type="term" value="P:xylan catabolic process"/>
    <property type="evidence" value="ECO:0007669"/>
    <property type="project" value="InterPro"/>
</dbReference>
<dbReference type="SUPFAM" id="SSF51445">
    <property type="entry name" value="(Trans)glycosidases"/>
    <property type="match status" value="1"/>
</dbReference>
<dbReference type="PANTHER" id="PTHR42721:SF3">
    <property type="entry name" value="BETA-D-XYLOSIDASE 5-RELATED"/>
    <property type="match status" value="1"/>
</dbReference>
<dbReference type="GO" id="GO:0031222">
    <property type="term" value="P:arabinan catabolic process"/>
    <property type="evidence" value="ECO:0007669"/>
    <property type="project" value="TreeGrafter"/>
</dbReference>
<comment type="similarity">
    <text evidence="1">Belongs to the glycosyl hydrolase 3 family.</text>
</comment>
<dbReference type="Proteomes" id="UP000324479">
    <property type="component" value="Unassembled WGS sequence"/>
</dbReference>
<dbReference type="SUPFAM" id="SSF52279">
    <property type="entry name" value="Beta-D-glucan exohydrolase, C-terminal domain"/>
    <property type="match status" value="1"/>
</dbReference>
<dbReference type="InterPro" id="IPR001764">
    <property type="entry name" value="Glyco_hydro_3_N"/>
</dbReference>